<feature type="compositionally biased region" description="Low complexity" evidence="1">
    <location>
        <begin position="44"/>
        <end position="55"/>
    </location>
</feature>
<organism evidence="3 4">
    <name type="scientific">Paracoccus jeotgali</name>
    <dbReference type="NCBI Taxonomy" id="2065379"/>
    <lineage>
        <taxon>Bacteria</taxon>
        <taxon>Pseudomonadati</taxon>
        <taxon>Pseudomonadota</taxon>
        <taxon>Alphaproteobacteria</taxon>
        <taxon>Rhodobacterales</taxon>
        <taxon>Paracoccaceae</taxon>
        <taxon>Paracoccus</taxon>
    </lineage>
</organism>
<keyword evidence="2" id="KW-0732">Signal</keyword>
<keyword evidence="4" id="KW-1185">Reference proteome</keyword>
<dbReference type="EMBL" id="CP025583">
    <property type="protein sequence ID" value="AUM74945.1"/>
    <property type="molecule type" value="Genomic_DNA"/>
</dbReference>
<evidence type="ECO:0000313" key="4">
    <source>
        <dbReference type="Proteomes" id="UP000234882"/>
    </source>
</evidence>
<dbReference type="OrthoDB" id="7876889at2"/>
<evidence type="ECO:0008006" key="5">
    <source>
        <dbReference type="Google" id="ProtNLM"/>
    </source>
</evidence>
<dbReference type="SUPFAM" id="SSF50346">
    <property type="entry name" value="PRC-barrel domain"/>
    <property type="match status" value="1"/>
</dbReference>
<dbReference type="PANTHER" id="PTHR36505">
    <property type="entry name" value="BLR1072 PROTEIN"/>
    <property type="match status" value="1"/>
</dbReference>
<dbReference type="PANTHER" id="PTHR36505:SF1">
    <property type="entry name" value="BLR1072 PROTEIN"/>
    <property type="match status" value="1"/>
</dbReference>
<dbReference type="Proteomes" id="UP000234882">
    <property type="component" value="Chromosome"/>
</dbReference>
<evidence type="ECO:0000256" key="1">
    <source>
        <dbReference type="SAM" id="MobiDB-lite"/>
    </source>
</evidence>
<gene>
    <name evidence="3" type="ORF">CYR75_12240</name>
</gene>
<accession>A0A2K9MK37</accession>
<sequence length="192" mass="19739">MKNLCLTTAMIMTLGGAAVAQTTTADPAAPADATAPVVTAPATTTAPADAAATPMGAGGTTDIPSADAAATEPEEAMRTGLLRASALEGVDVYSVDTTGAAVWDDNMVYDRIDDNWDKIGEIEDLVIDNRGNVVGTIAEVGGFLGIGEKEVVLNPEEVTIIVTEDRVAVVSALSQEALENREEAAEDIYGND</sequence>
<dbReference type="InterPro" id="IPR011033">
    <property type="entry name" value="PRC_barrel-like_sf"/>
</dbReference>
<name>A0A2K9MK37_9RHOB</name>
<dbReference type="AlphaFoldDB" id="A0A2K9MK37"/>
<evidence type="ECO:0000256" key="2">
    <source>
        <dbReference type="SAM" id="SignalP"/>
    </source>
</evidence>
<reference evidence="4" key="1">
    <citation type="submission" date="2017-12" db="EMBL/GenBank/DDBJ databases">
        <title>Genomic analysis of Paracoccus sp. CBA4604.</title>
        <authorList>
            <person name="Roh S.W."/>
            <person name="Kim J.Y."/>
            <person name="Kim J.S."/>
        </authorList>
    </citation>
    <scope>NUCLEOTIDE SEQUENCE [LARGE SCALE GENOMIC DNA]</scope>
    <source>
        <strain evidence="4">CBA4604</strain>
    </source>
</reference>
<dbReference type="Gene3D" id="2.30.30.240">
    <property type="entry name" value="PRC-barrel domain"/>
    <property type="match status" value="1"/>
</dbReference>
<evidence type="ECO:0000313" key="3">
    <source>
        <dbReference type="EMBL" id="AUM74945.1"/>
    </source>
</evidence>
<proteinExistence type="predicted"/>
<dbReference type="KEGG" id="paru:CYR75_12240"/>
<feature type="region of interest" description="Disordered" evidence="1">
    <location>
        <begin position="44"/>
        <end position="75"/>
    </location>
</feature>
<dbReference type="RefSeq" id="WP_101500290.1">
    <property type="nucleotide sequence ID" value="NZ_CP025583.1"/>
</dbReference>
<feature type="chain" id="PRO_5014688266" description="PRC-barrel domain-containing protein" evidence="2">
    <location>
        <begin position="21"/>
        <end position="192"/>
    </location>
</feature>
<feature type="signal peptide" evidence="2">
    <location>
        <begin position="1"/>
        <end position="20"/>
    </location>
</feature>
<protein>
    <recommendedName>
        <fullName evidence="5">PRC-barrel domain-containing protein</fullName>
    </recommendedName>
</protein>